<sequence length="390" mass="42721">MPTQVGVAFVFLLLSSGSVWGWTDNSFLNLTHAIVQGVNKTQCWVCVHTPTHLGQGIPLVGIPLPLPSFIGSRLWANTTFPLLATRLTWSVDMVAQGNYASCISRRWASTFNGTKPVFAGNFSRCNHTTRFASGLVYPYPYISAPWPVPAGSGWYWLCNHTAYKSLPAGWFGTCTLGTVAPAVTVHQTLTHGDIWNLGWKPRRKRRDVPLNPLIECPTGFHSFARWFLPWLGVSELEKALVNISASLELMANAIADALSALQTEVTQLSTTTIQNHLALDYLLANQGGVCALVNSSCCVFVNQNRRIVTDIHTLRQQSALFHHVSTDDTSTGVQAAWNWLTSRLPDLGAWGRCIVLLLALGLAVLLGCCICLQCCSALIARFSQPRFAPV</sequence>
<reference evidence="4" key="2">
    <citation type="submission" date="2025-09" db="UniProtKB">
        <authorList>
            <consortium name="Ensembl"/>
        </authorList>
    </citation>
    <scope>IDENTIFICATION</scope>
</reference>
<keyword evidence="1" id="KW-1015">Disulfide bond</keyword>
<keyword evidence="2" id="KW-0472">Membrane</keyword>
<feature type="transmembrane region" description="Helical" evidence="2">
    <location>
        <begin position="354"/>
        <end position="380"/>
    </location>
</feature>
<keyword evidence="5" id="KW-1185">Reference proteome</keyword>
<dbReference type="SUPFAM" id="SSF58069">
    <property type="entry name" value="Virus ectodomain"/>
    <property type="match status" value="1"/>
</dbReference>
<protein>
    <recommendedName>
        <fullName evidence="6">Envelope protein syncytin-Car1</fullName>
    </recommendedName>
</protein>
<feature type="signal peptide" evidence="3">
    <location>
        <begin position="1"/>
        <end position="21"/>
    </location>
</feature>
<keyword evidence="2" id="KW-1133">Transmembrane helix</keyword>
<evidence type="ECO:0000256" key="1">
    <source>
        <dbReference type="ARBA" id="ARBA00023157"/>
    </source>
</evidence>
<dbReference type="Ensembl" id="ENSCSRT00000001496.1">
    <property type="protein sequence ID" value="ENSCSRP00000001452.1"/>
    <property type="gene ID" value="ENSCSRG00000001174.1"/>
</dbReference>
<dbReference type="Proteomes" id="UP000694403">
    <property type="component" value="Unplaced"/>
</dbReference>
<keyword evidence="2" id="KW-0812">Transmembrane</keyword>
<keyword evidence="3" id="KW-0732">Signal</keyword>
<evidence type="ECO:0000313" key="4">
    <source>
        <dbReference type="Ensembl" id="ENSCSRP00000001452.1"/>
    </source>
</evidence>
<dbReference type="Gene3D" id="1.10.287.210">
    <property type="match status" value="1"/>
</dbReference>
<dbReference type="AlphaFoldDB" id="A0A8C3XIC5"/>
<evidence type="ECO:0000256" key="2">
    <source>
        <dbReference type="SAM" id="Phobius"/>
    </source>
</evidence>
<dbReference type="PANTHER" id="PTHR10424:SF73">
    <property type="entry name" value="ENDOGENOUS RETROVIRUS GROUP FC1 ENV POLYPROTEIN-RELATED"/>
    <property type="match status" value="1"/>
</dbReference>
<proteinExistence type="predicted"/>
<evidence type="ECO:0000256" key="3">
    <source>
        <dbReference type="SAM" id="SignalP"/>
    </source>
</evidence>
<dbReference type="PANTHER" id="PTHR10424">
    <property type="entry name" value="VIRAL ENVELOPE PROTEIN"/>
    <property type="match status" value="1"/>
</dbReference>
<dbReference type="InterPro" id="IPR018154">
    <property type="entry name" value="TLV/ENV_coat_polyprotein"/>
</dbReference>
<accession>A0A8C3XIC5</accession>
<evidence type="ECO:0008006" key="6">
    <source>
        <dbReference type="Google" id="ProtNLM"/>
    </source>
</evidence>
<organism evidence="4 5">
    <name type="scientific">Chelydra serpentina</name>
    <name type="common">Snapping turtle</name>
    <name type="synonym">Testudo serpentina</name>
    <dbReference type="NCBI Taxonomy" id="8475"/>
    <lineage>
        <taxon>Eukaryota</taxon>
        <taxon>Metazoa</taxon>
        <taxon>Chordata</taxon>
        <taxon>Craniata</taxon>
        <taxon>Vertebrata</taxon>
        <taxon>Euteleostomi</taxon>
        <taxon>Archelosauria</taxon>
        <taxon>Testudinata</taxon>
        <taxon>Testudines</taxon>
        <taxon>Cryptodira</taxon>
        <taxon>Durocryptodira</taxon>
        <taxon>Americhelydia</taxon>
        <taxon>Chelydroidea</taxon>
        <taxon>Chelydridae</taxon>
        <taxon>Chelydra</taxon>
    </lineage>
</organism>
<feature type="chain" id="PRO_5034546213" description="Envelope protein syncytin-Car1" evidence="3">
    <location>
        <begin position="22"/>
        <end position="390"/>
    </location>
</feature>
<reference evidence="4" key="1">
    <citation type="submission" date="2025-08" db="UniProtKB">
        <authorList>
            <consortium name="Ensembl"/>
        </authorList>
    </citation>
    <scope>IDENTIFICATION</scope>
</reference>
<dbReference type="Pfam" id="PF00429">
    <property type="entry name" value="TLV_coat"/>
    <property type="match status" value="1"/>
</dbReference>
<name>A0A8C3XIC5_CHESE</name>
<evidence type="ECO:0000313" key="5">
    <source>
        <dbReference type="Proteomes" id="UP000694403"/>
    </source>
</evidence>